<protein>
    <recommendedName>
        <fullName evidence="3">Endonuclease/exonuclease/phosphatase domain-containing protein</fullName>
    </recommendedName>
</protein>
<dbReference type="OrthoDB" id="5867484at2759"/>
<dbReference type="EMBL" id="KN729831">
    <property type="protein sequence ID" value="KIH61768.1"/>
    <property type="molecule type" value="Genomic_DNA"/>
</dbReference>
<keyword evidence="2" id="KW-1185">Reference proteome</keyword>
<evidence type="ECO:0008006" key="3">
    <source>
        <dbReference type="Google" id="ProtNLM"/>
    </source>
</evidence>
<dbReference type="Proteomes" id="UP000054047">
    <property type="component" value="Unassembled WGS sequence"/>
</dbReference>
<organism evidence="1 2">
    <name type="scientific">Ancylostoma duodenale</name>
    <dbReference type="NCBI Taxonomy" id="51022"/>
    <lineage>
        <taxon>Eukaryota</taxon>
        <taxon>Metazoa</taxon>
        <taxon>Ecdysozoa</taxon>
        <taxon>Nematoda</taxon>
        <taxon>Chromadorea</taxon>
        <taxon>Rhabditida</taxon>
        <taxon>Rhabditina</taxon>
        <taxon>Rhabditomorpha</taxon>
        <taxon>Strongyloidea</taxon>
        <taxon>Ancylostomatidae</taxon>
        <taxon>Ancylostomatinae</taxon>
        <taxon>Ancylostoma</taxon>
    </lineage>
</organism>
<dbReference type="InterPro" id="IPR036691">
    <property type="entry name" value="Endo/exonu/phosph_ase_sf"/>
</dbReference>
<name>A0A0C2CXL7_9BILA</name>
<dbReference type="AlphaFoldDB" id="A0A0C2CXL7"/>
<evidence type="ECO:0000313" key="1">
    <source>
        <dbReference type="EMBL" id="KIH61768.1"/>
    </source>
</evidence>
<proteinExistence type="predicted"/>
<reference evidence="1 2" key="1">
    <citation type="submission" date="2013-12" db="EMBL/GenBank/DDBJ databases">
        <title>Draft genome of the parsitic nematode Ancylostoma duodenale.</title>
        <authorList>
            <person name="Mitreva M."/>
        </authorList>
    </citation>
    <scope>NUCLEOTIDE SEQUENCE [LARGE SCALE GENOMIC DNA]</scope>
    <source>
        <strain evidence="1 2">Zhejiang</strain>
    </source>
</reference>
<gene>
    <name evidence="1" type="ORF">ANCDUO_07953</name>
</gene>
<accession>A0A0C2CXL7</accession>
<dbReference type="Gene3D" id="3.60.10.10">
    <property type="entry name" value="Endonuclease/exonuclease/phosphatase"/>
    <property type="match status" value="1"/>
</dbReference>
<evidence type="ECO:0000313" key="2">
    <source>
        <dbReference type="Proteomes" id="UP000054047"/>
    </source>
</evidence>
<sequence length="144" mass="16769">MSLETSTLIQVVTDMESKKTHRRIRKKIWISPDGMSSNEIDYFCISRKWRTSLCDARAYRGADVGSDHHLVRATLKLRLKQQKPLTITKPFAIEKLKDPVVANSFILELRNRSKLLRNTNDIEENWIDIETVANNYAKKIIGRR</sequence>